<keyword evidence="12" id="KW-0739">Sodium transport</keyword>
<gene>
    <name evidence="14" type="ORF">V6U78_01230</name>
</gene>
<keyword evidence="12" id="KW-0813">Transport</keyword>
<dbReference type="PIRSF" id="PIRSF015658">
    <property type="entry name" value="MmdB_OadB"/>
    <property type="match status" value="1"/>
</dbReference>
<evidence type="ECO:0000256" key="2">
    <source>
        <dbReference type="ARBA" id="ARBA00003002"/>
    </source>
</evidence>
<evidence type="ECO:0000256" key="8">
    <source>
        <dbReference type="ARBA" id="ARBA00022967"/>
    </source>
</evidence>
<dbReference type="Pfam" id="PF03977">
    <property type="entry name" value="OAD_beta"/>
    <property type="match status" value="1"/>
</dbReference>
<feature type="transmembrane region" description="Helical" evidence="13">
    <location>
        <begin position="12"/>
        <end position="35"/>
    </location>
</feature>
<proteinExistence type="inferred from homology"/>
<evidence type="ECO:0000256" key="1">
    <source>
        <dbReference type="ARBA" id="ARBA00001959"/>
    </source>
</evidence>
<comment type="function">
    <text evidence="2 12">Catalyzes the decarboxylation of oxaloacetate coupled to Na(+) translocation.</text>
</comment>
<evidence type="ECO:0000256" key="6">
    <source>
        <dbReference type="ARBA" id="ARBA00022475"/>
    </source>
</evidence>
<dbReference type="PANTHER" id="PTHR35806:SF1">
    <property type="entry name" value="OXALOACETATE DECARBOXYLASE BETA CHAIN 2"/>
    <property type="match status" value="1"/>
</dbReference>
<evidence type="ECO:0000256" key="4">
    <source>
        <dbReference type="ARBA" id="ARBA00010924"/>
    </source>
</evidence>
<feature type="transmembrane region" description="Helical" evidence="13">
    <location>
        <begin position="320"/>
        <end position="342"/>
    </location>
</feature>
<comment type="subcellular location">
    <subcellularLocation>
        <location evidence="3">Cell membrane</location>
        <topology evidence="3">Multi-pass membrane protein</topology>
    </subcellularLocation>
</comment>
<keyword evidence="8" id="KW-1278">Translocase</keyword>
<dbReference type="PANTHER" id="PTHR35806">
    <property type="entry name" value="OXALOACETATE DECARBOXYLASE BETA CHAIN 2"/>
    <property type="match status" value="1"/>
</dbReference>
<dbReference type="EMBL" id="JBANFI010000001">
    <property type="protein sequence ID" value="MFK7159659.1"/>
    <property type="molecule type" value="Genomic_DNA"/>
</dbReference>
<dbReference type="RefSeq" id="WP_405336374.1">
    <property type="nucleotide sequence ID" value="NZ_JBANFI010000001.1"/>
</dbReference>
<keyword evidence="7 13" id="KW-0812">Transmembrane</keyword>
<keyword evidence="6 12" id="KW-1003">Cell membrane</keyword>
<feature type="transmembrane region" description="Helical" evidence="13">
    <location>
        <begin position="42"/>
        <end position="66"/>
    </location>
</feature>
<feature type="transmembrane region" description="Helical" evidence="13">
    <location>
        <begin position="416"/>
        <end position="438"/>
    </location>
</feature>
<reference evidence="14 15" key="1">
    <citation type="submission" date="2024-02" db="EMBL/GenBank/DDBJ databases">
        <title>Marinospirillum sp. MEB 164 isolated from Lonar lake sediment.</title>
        <authorList>
            <person name="Joshi A."/>
            <person name="Thite S."/>
        </authorList>
    </citation>
    <scope>NUCLEOTIDE SEQUENCE [LARGE SCALE GENOMIC DNA]</scope>
    <source>
        <strain evidence="14 15">MEB164</strain>
    </source>
</reference>
<protein>
    <recommendedName>
        <fullName evidence="12">Oxaloacetate decarboxylase beta chain</fullName>
        <ecNumber evidence="12">7.2.4.2</ecNumber>
    </recommendedName>
</protein>
<keyword evidence="9 13" id="KW-1133">Transmembrane helix</keyword>
<comment type="caution">
    <text evidence="14">The sequence shown here is derived from an EMBL/GenBank/DDBJ whole genome shotgun (WGS) entry which is preliminary data.</text>
</comment>
<feature type="transmembrane region" description="Helical" evidence="13">
    <location>
        <begin position="168"/>
        <end position="194"/>
    </location>
</feature>
<accession>A0ABW8PTP4</accession>
<evidence type="ECO:0000313" key="14">
    <source>
        <dbReference type="EMBL" id="MFK7159659.1"/>
    </source>
</evidence>
<keyword evidence="12" id="KW-0406">Ion transport</keyword>
<evidence type="ECO:0000256" key="13">
    <source>
        <dbReference type="SAM" id="Phobius"/>
    </source>
</evidence>
<dbReference type="NCBIfam" id="TIGR01109">
    <property type="entry name" value="Na_pump_decarbB"/>
    <property type="match status" value="1"/>
</dbReference>
<evidence type="ECO:0000256" key="9">
    <source>
        <dbReference type="ARBA" id="ARBA00022989"/>
    </source>
</evidence>
<keyword evidence="12" id="KW-0915">Sodium</keyword>
<evidence type="ECO:0000256" key="3">
    <source>
        <dbReference type="ARBA" id="ARBA00004651"/>
    </source>
</evidence>
<dbReference type="InterPro" id="IPR005661">
    <property type="entry name" value="OadB_MmdB"/>
</dbReference>
<name>A0ABW8PTP4_9GAMM</name>
<keyword evidence="10 12" id="KW-0472">Membrane</keyword>
<sequence length="439" mass="45899">MEKVLLLWENSGLYNLTIPQLIMIGVCLILLYLAIAKKFEPLLLLPIGFAGILANIPEAGLALSALDQALYHYNPQLIQALANELSLPFATVADISQKPVLLEALAAVQDPAQQARIDHLVSAAGYTHGFLYIFYKVLVASGIAPLMIFLGVGAMTDFGPLLANPRTLFLGAAAQFGIFATVLGAVALSSLGIIDFSLNQAAAIGIIGGADGPTAIYVSSVLAPELLGAIAVAAYAYMALVPIVQPPIMRALTSKEERAIVMTQLRPVSKREKIIFPLAVLGLVALFLPSAAPLLGMFCLGNLMRECGVVERLSDTAQNALINIVTIFLGLAVGSRLIAELFLTVETLGIMALGIVAFAIGTASGVIMAKIMNKMSKMPINPLIGSAGVSAVPMAARVSNKLGLEANPQNFLLMHAMGPNVAGVIGSAVAAGVMIMYLG</sequence>
<dbReference type="EC" id="7.2.4.2" evidence="12"/>
<comment type="cofactor">
    <cofactor evidence="1">
        <name>Na(+)</name>
        <dbReference type="ChEBI" id="CHEBI:29101"/>
    </cofactor>
</comment>
<evidence type="ECO:0000256" key="11">
    <source>
        <dbReference type="ARBA" id="ARBA00048176"/>
    </source>
</evidence>
<keyword evidence="15" id="KW-1185">Reference proteome</keyword>
<dbReference type="Proteomes" id="UP001621714">
    <property type="component" value="Unassembled WGS sequence"/>
</dbReference>
<feature type="transmembrane region" description="Helical" evidence="13">
    <location>
        <begin position="226"/>
        <end position="244"/>
    </location>
</feature>
<evidence type="ECO:0000256" key="7">
    <source>
        <dbReference type="ARBA" id="ARBA00022692"/>
    </source>
</evidence>
<evidence type="ECO:0000313" key="15">
    <source>
        <dbReference type="Proteomes" id="UP001621714"/>
    </source>
</evidence>
<organism evidence="14 15">
    <name type="scientific">Marinospirillum alkalitolerans</name>
    <dbReference type="NCBI Taxonomy" id="3123374"/>
    <lineage>
        <taxon>Bacteria</taxon>
        <taxon>Pseudomonadati</taxon>
        <taxon>Pseudomonadota</taxon>
        <taxon>Gammaproteobacteria</taxon>
        <taxon>Oceanospirillales</taxon>
        <taxon>Oceanospirillaceae</taxon>
        <taxon>Marinospirillum</taxon>
    </lineage>
</organism>
<feature type="transmembrane region" description="Helical" evidence="13">
    <location>
        <begin position="348"/>
        <end position="368"/>
    </location>
</feature>
<feature type="transmembrane region" description="Helical" evidence="13">
    <location>
        <begin position="133"/>
        <end position="156"/>
    </location>
</feature>
<comment type="subunit">
    <text evidence="5 12">Heterotrimer of an alpha, a beta and a gamma subunit.</text>
</comment>
<evidence type="ECO:0000256" key="5">
    <source>
        <dbReference type="ARBA" id="ARBA00011869"/>
    </source>
</evidence>
<comment type="similarity">
    <text evidence="4 12">Belongs to the GcdB/MmdB/OadB family.</text>
</comment>
<comment type="catalytic activity">
    <reaction evidence="11 12">
        <text>oxaloacetate + 2 Na(+)(in) + H(+) = pyruvate + 2 Na(+)(out) + CO2</text>
        <dbReference type="Rhea" id="RHEA:57724"/>
        <dbReference type="ChEBI" id="CHEBI:15361"/>
        <dbReference type="ChEBI" id="CHEBI:15378"/>
        <dbReference type="ChEBI" id="CHEBI:16452"/>
        <dbReference type="ChEBI" id="CHEBI:16526"/>
        <dbReference type="ChEBI" id="CHEBI:29101"/>
        <dbReference type="EC" id="7.2.4.2"/>
    </reaction>
</comment>
<evidence type="ECO:0000256" key="12">
    <source>
        <dbReference type="PIRNR" id="PIRNR015658"/>
    </source>
</evidence>
<feature type="transmembrane region" description="Helical" evidence="13">
    <location>
        <begin position="274"/>
        <end position="300"/>
    </location>
</feature>
<evidence type="ECO:0000256" key="10">
    <source>
        <dbReference type="ARBA" id="ARBA00023136"/>
    </source>
</evidence>